<feature type="region of interest" description="Disordered" evidence="1">
    <location>
        <begin position="354"/>
        <end position="488"/>
    </location>
</feature>
<feature type="compositionally biased region" description="Polar residues" evidence="1">
    <location>
        <begin position="739"/>
        <end position="752"/>
    </location>
</feature>
<dbReference type="Proteomes" id="UP001497392">
    <property type="component" value="Unassembled WGS sequence"/>
</dbReference>
<protein>
    <submittedName>
        <fullName evidence="2">G6152 protein</fullName>
    </submittedName>
</protein>
<feature type="region of interest" description="Disordered" evidence="1">
    <location>
        <begin position="612"/>
        <end position="823"/>
    </location>
</feature>
<feature type="compositionally biased region" description="Low complexity" evidence="1">
    <location>
        <begin position="655"/>
        <end position="666"/>
    </location>
</feature>
<feature type="compositionally biased region" description="Low complexity" evidence="1">
    <location>
        <begin position="388"/>
        <end position="427"/>
    </location>
</feature>
<evidence type="ECO:0000313" key="3">
    <source>
        <dbReference type="Proteomes" id="UP001497392"/>
    </source>
</evidence>
<comment type="caution">
    <text evidence="2">The sequence shown here is derived from an EMBL/GenBank/DDBJ whole genome shotgun (WGS) entry which is preliminary data.</text>
</comment>
<feature type="compositionally biased region" description="Low complexity" evidence="1">
    <location>
        <begin position="223"/>
        <end position="243"/>
    </location>
</feature>
<keyword evidence="3" id="KW-1185">Reference proteome</keyword>
<accession>A0ABP1FZR9</accession>
<gene>
    <name evidence="2" type="primary">g6152</name>
    <name evidence="2" type="ORF">VP750_LOCUS5271</name>
</gene>
<name>A0ABP1FZR9_9CHLO</name>
<organism evidence="2 3">
    <name type="scientific">Coccomyxa viridis</name>
    <dbReference type="NCBI Taxonomy" id="1274662"/>
    <lineage>
        <taxon>Eukaryota</taxon>
        <taxon>Viridiplantae</taxon>
        <taxon>Chlorophyta</taxon>
        <taxon>core chlorophytes</taxon>
        <taxon>Trebouxiophyceae</taxon>
        <taxon>Trebouxiophyceae incertae sedis</taxon>
        <taxon>Coccomyxaceae</taxon>
        <taxon>Coccomyxa</taxon>
    </lineage>
</organism>
<evidence type="ECO:0000256" key="1">
    <source>
        <dbReference type="SAM" id="MobiDB-lite"/>
    </source>
</evidence>
<dbReference type="EMBL" id="CAXHTA020000009">
    <property type="protein sequence ID" value="CAL5223612.1"/>
    <property type="molecule type" value="Genomic_DNA"/>
</dbReference>
<feature type="compositionally biased region" description="Polar residues" evidence="1">
    <location>
        <begin position="470"/>
        <end position="484"/>
    </location>
</feature>
<proteinExistence type="predicted"/>
<sequence length="823" mass="88623">MRGNLSAQSDPNKDIARGNMASLAMRASFSDADQRQTQRRNLLQVDAARDEYLLNLFRRADQNCTHQVEQAPWQPNGWTAPNMASRVPQPNHPQQNHLGMGQMGAGARPTFNLPGYPAHGPLPLLGNPANAGSQEPHKVDAAGSEGRLSNLVDMQEAAPDPAKIKAKLGQKAYTATRDRILRHMETFVEDIYDLHRLTRRQHHLEGILEDRERYVAELHRLTAPSAEPEGPEAAAEPEGAAEAMKQQESMEPPKDAEVPESTEAQRGAEPQRDAEVPKDAEAPPKEAEARVDTELRKDLLHAGVQKDAEVRKDREISTERKGSNEPIMPVEELLGTALSSESLPEPAKQLIASAGANSGDGLGGLQQAFGRGMRQASAQDLEKQHQNMAAAQEQMKQSMAAAQQAQQHSMELAAQQQHQHHQSMAAAYGQGMPSGTPFQASQDQRAAPQGLRLSKSQRNLDGGGAAAGGQQETAIQPHGSTENAETGGFSVIPEQRPMEQPNMASAPEPQFGMPWNGYPPYINPYQSFPNPMSVQVDSKIQGQMGGFGGYNGFNQPFYPGFNSFNNSNQQGYGSSNIMGQGGLSFDPMFAWYAHHYGRGAAQAQAQAQAHAQAQQAVEDAQVDAQADAQAAEVEDAAAARTAKARPASGQDRRAAGQSRGRSSSQAPAVHWWQDPQAAFGPAVPALDGRDGNRDVGVSNSTSKHNKPASRQSREHEEWVPPKQRMKRHHATSKGAMTEATGQTNGTKKSNTFGSGGSAFQKVAQRPRGFRALQRADSVGSENSRSRSSIGAAPGRRHTDAASPPEQLQSAANILAGLSGQRPS</sequence>
<feature type="compositionally biased region" description="Basic and acidic residues" evidence="1">
    <location>
        <begin position="269"/>
        <end position="323"/>
    </location>
</feature>
<reference evidence="2 3" key="1">
    <citation type="submission" date="2024-06" db="EMBL/GenBank/DDBJ databases">
        <authorList>
            <person name="Kraege A."/>
            <person name="Thomma B."/>
        </authorList>
    </citation>
    <scope>NUCLEOTIDE SEQUENCE [LARGE SCALE GENOMIC DNA]</scope>
</reference>
<feature type="region of interest" description="Disordered" evidence="1">
    <location>
        <begin position="221"/>
        <end position="330"/>
    </location>
</feature>
<evidence type="ECO:0000313" key="2">
    <source>
        <dbReference type="EMBL" id="CAL5223612.1"/>
    </source>
</evidence>
<feature type="compositionally biased region" description="Low complexity" evidence="1">
    <location>
        <begin position="612"/>
        <end position="639"/>
    </location>
</feature>